<accession>K9UIS7</accession>
<evidence type="ECO:0000313" key="1">
    <source>
        <dbReference type="EMBL" id="AFY94109.1"/>
    </source>
</evidence>
<reference evidence="1 2" key="1">
    <citation type="submission" date="2012-05" db="EMBL/GenBank/DDBJ databases">
        <title>Finished chromosome of genome of Chamaesiphon sp. PCC 6605.</title>
        <authorList>
            <consortium name="US DOE Joint Genome Institute"/>
            <person name="Gugger M."/>
            <person name="Coursin T."/>
            <person name="Rippka R."/>
            <person name="Tandeau De Marsac N."/>
            <person name="Huntemann M."/>
            <person name="Wei C.-L."/>
            <person name="Han J."/>
            <person name="Detter J.C."/>
            <person name="Han C."/>
            <person name="Tapia R."/>
            <person name="Chen A."/>
            <person name="Kyrpides N."/>
            <person name="Mavromatis K."/>
            <person name="Markowitz V."/>
            <person name="Szeto E."/>
            <person name="Ivanova N."/>
            <person name="Pagani I."/>
            <person name="Pati A."/>
            <person name="Goodwin L."/>
            <person name="Nordberg H.P."/>
            <person name="Cantor M.N."/>
            <person name="Hua S.X."/>
            <person name="Woyke T."/>
            <person name="Kerfeld C.A."/>
        </authorList>
    </citation>
    <scope>NUCLEOTIDE SEQUENCE [LARGE SCALE GENOMIC DNA]</scope>
    <source>
        <strain evidence="2">ATCC 27169 / PCC 6605</strain>
    </source>
</reference>
<gene>
    <name evidence="1" type="ORF">Cha6605_3087</name>
</gene>
<dbReference type="STRING" id="1173020.Cha6605_3087"/>
<protein>
    <recommendedName>
        <fullName evidence="3">ADP-ribosylation/crystallin J1</fullName>
    </recommendedName>
</protein>
<dbReference type="KEGG" id="cmp:Cha6605_3087"/>
<keyword evidence="2" id="KW-1185">Reference proteome</keyword>
<dbReference type="HOGENOM" id="CLU_143569_0_0_3"/>
<dbReference type="RefSeq" id="WP_015160251.1">
    <property type="nucleotide sequence ID" value="NC_019697.1"/>
</dbReference>
<dbReference type="EMBL" id="CP003600">
    <property type="protein sequence ID" value="AFY94109.1"/>
    <property type="molecule type" value="Genomic_DNA"/>
</dbReference>
<organism evidence="1 2">
    <name type="scientific">Chamaesiphon minutus (strain ATCC 27169 / PCC 6605)</name>
    <dbReference type="NCBI Taxonomy" id="1173020"/>
    <lineage>
        <taxon>Bacteria</taxon>
        <taxon>Bacillati</taxon>
        <taxon>Cyanobacteriota</taxon>
        <taxon>Cyanophyceae</taxon>
        <taxon>Gomontiellales</taxon>
        <taxon>Chamaesiphonaceae</taxon>
        <taxon>Chamaesiphon</taxon>
    </lineage>
</organism>
<evidence type="ECO:0008006" key="3">
    <source>
        <dbReference type="Google" id="ProtNLM"/>
    </source>
</evidence>
<dbReference type="eggNOG" id="COG2755">
    <property type="taxonomic scope" value="Bacteria"/>
</dbReference>
<dbReference type="Proteomes" id="UP000010366">
    <property type="component" value="Chromosome"/>
</dbReference>
<sequence length="143" mass="16239">MRLYRPIGYRELELIANSQFLAFPPRLPSQPIFYPVLNLDYAIQIAKDWNTTDPNSGYAGFVTQFDVDDTYVFQFEVQIVGSSQVHKELWIPAEDLVEFNQHILGEIKIVAAYYGDGFVGKTDTNTNLPIAIDRSIESIESGM</sequence>
<proteinExistence type="predicted"/>
<dbReference type="AlphaFoldDB" id="K9UIS7"/>
<name>K9UIS7_CHAP6</name>
<evidence type="ECO:0000313" key="2">
    <source>
        <dbReference type="Proteomes" id="UP000010366"/>
    </source>
</evidence>